<evidence type="ECO:0000256" key="2">
    <source>
        <dbReference type="ARBA" id="ARBA00022454"/>
    </source>
</evidence>
<evidence type="ECO:0000256" key="5">
    <source>
        <dbReference type="ARBA" id="ARBA00022691"/>
    </source>
</evidence>
<gene>
    <name evidence="9" type="ORF">RIF29_40280</name>
</gene>
<evidence type="ECO:0000259" key="7">
    <source>
        <dbReference type="PROSITE" id="PS50867"/>
    </source>
</evidence>
<dbReference type="GO" id="GO:0003690">
    <property type="term" value="F:double-stranded DNA binding"/>
    <property type="evidence" value="ECO:0007669"/>
    <property type="project" value="TreeGrafter"/>
</dbReference>
<dbReference type="InterPro" id="IPR051357">
    <property type="entry name" value="H3K9_HMTase_SUVAR3-9"/>
</dbReference>
<sequence>MNATSLHKHLQDMQVANNIEVPSRVDGCKCKRRCTTTCACVILNGSEPYVAQDGGRLIEARDVVFECGPLCKCGPNCGNRVSKQGIKHKLQVFRTPNKGWGVKTLERILAGTPVCEYIGVLRRAKEVQQDTDNSYIFEIDCKQTIDGLDGRQRRSGHVALPTCSLGDNDRAEIEPEFSIDGSSFGNELTYDYAYQLDSVTGPDGNIIQMPCHCGAATCRQRFY</sequence>
<evidence type="ECO:0000259" key="8">
    <source>
        <dbReference type="PROSITE" id="PS50868"/>
    </source>
</evidence>
<dbReference type="PROSITE" id="PS50280">
    <property type="entry name" value="SET"/>
    <property type="match status" value="1"/>
</dbReference>
<feature type="domain" description="Pre-SET" evidence="7">
    <location>
        <begin position="26"/>
        <end position="85"/>
    </location>
</feature>
<dbReference type="EMBL" id="JAYWIO010000008">
    <property type="protein sequence ID" value="KAK7245434.1"/>
    <property type="molecule type" value="Genomic_DNA"/>
</dbReference>
<keyword evidence="2" id="KW-0158">Chromosome</keyword>
<dbReference type="Gene3D" id="2.170.270.10">
    <property type="entry name" value="SET domain"/>
    <property type="match status" value="2"/>
</dbReference>
<evidence type="ECO:0000256" key="4">
    <source>
        <dbReference type="ARBA" id="ARBA00022679"/>
    </source>
</evidence>
<proteinExistence type="predicted"/>
<dbReference type="Pfam" id="PF05033">
    <property type="entry name" value="Pre-SET"/>
    <property type="match status" value="1"/>
</dbReference>
<evidence type="ECO:0000256" key="3">
    <source>
        <dbReference type="ARBA" id="ARBA00022603"/>
    </source>
</evidence>
<organism evidence="9 10">
    <name type="scientific">Crotalaria pallida</name>
    <name type="common">Smooth rattlebox</name>
    <name type="synonym">Crotalaria striata</name>
    <dbReference type="NCBI Taxonomy" id="3830"/>
    <lineage>
        <taxon>Eukaryota</taxon>
        <taxon>Viridiplantae</taxon>
        <taxon>Streptophyta</taxon>
        <taxon>Embryophyta</taxon>
        <taxon>Tracheophyta</taxon>
        <taxon>Spermatophyta</taxon>
        <taxon>Magnoliopsida</taxon>
        <taxon>eudicotyledons</taxon>
        <taxon>Gunneridae</taxon>
        <taxon>Pentapetalae</taxon>
        <taxon>rosids</taxon>
        <taxon>fabids</taxon>
        <taxon>Fabales</taxon>
        <taxon>Fabaceae</taxon>
        <taxon>Papilionoideae</taxon>
        <taxon>50 kb inversion clade</taxon>
        <taxon>genistoids sensu lato</taxon>
        <taxon>core genistoids</taxon>
        <taxon>Crotalarieae</taxon>
        <taxon>Crotalaria</taxon>
    </lineage>
</organism>
<dbReference type="PANTHER" id="PTHR45660:SF94">
    <property type="entry name" value="HISTONE-LYSINE N-METHYLTRANSFERASE, H3 LYSINE-9 SPECIFIC SUVH4"/>
    <property type="match status" value="1"/>
</dbReference>
<comment type="subcellular location">
    <subcellularLocation>
        <location evidence="1">Chromosome</location>
    </subcellularLocation>
</comment>
<evidence type="ECO:0000313" key="9">
    <source>
        <dbReference type="EMBL" id="KAK7245434.1"/>
    </source>
</evidence>
<evidence type="ECO:0000259" key="6">
    <source>
        <dbReference type="PROSITE" id="PS50280"/>
    </source>
</evidence>
<dbReference type="GO" id="GO:0032259">
    <property type="term" value="P:methylation"/>
    <property type="evidence" value="ECO:0007669"/>
    <property type="project" value="UniProtKB-KW"/>
</dbReference>
<dbReference type="InterPro" id="IPR007728">
    <property type="entry name" value="Pre-SET_dom"/>
</dbReference>
<keyword evidence="10" id="KW-1185">Reference proteome</keyword>
<dbReference type="SMART" id="SM00317">
    <property type="entry name" value="SET"/>
    <property type="match status" value="1"/>
</dbReference>
<keyword evidence="4" id="KW-0808">Transferase</keyword>
<name>A0AAN9E2X0_CROPI</name>
<reference evidence="9 10" key="1">
    <citation type="submission" date="2024-01" db="EMBL/GenBank/DDBJ databases">
        <title>The genomes of 5 underutilized Papilionoideae crops provide insights into root nodulation and disease resistanc.</title>
        <authorList>
            <person name="Yuan L."/>
        </authorList>
    </citation>
    <scope>NUCLEOTIDE SEQUENCE [LARGE SCALE GENOMIC DNA]</scope>
    <source>
        <strain evidence="9">ZHUSHIDOU_FW_LH</strain>
        <tissue evidence="9">Leaf</tissue>
    </source>
</reference>
<keyword evidence="3" id="KW-0489">Methyltransferase</keyword>
<accession>A0AAN9E2X0</accession>
<evidence type="ECO:0000256" key="1">
    <source>
        <dbReference type="ARBA" id="ARBA00004286"/>
    </source>
</evidence>
<keyword evidence="5" id="KW-0949">S-adenosyl-L-methionine</keyword>
<dbReference type="InterPro" id="IPR001214">
    <property type="entry name" value="SET_dom"/>
</dbReference>
<feature type="domain" description="SET" evidence="6">
    <location>
        <begin position="88"/>
        <end position="193"/>
    </location>
</feature>
<dbReference type="GO" id="GO:0008270">
    <property type="term" value="F:zinc ion binding"/>
    <property type="evidence" value="ECO:0007669"/>
    <property type="project" value="InterPro"/>
</dbReference>
<dbReference type="PROSITE" id="PS50868">
    <property type="entry name" value="POST_SET"/>
    <property type="match status" value="1"/>
</dbReference>
<dbReference type="PANTHER" id="PTHR45660">
    <property type="entry name" value="HISTONE-LYSINE N-METHYLTRANSFERASE SETMAR"/>
    <property type="match status" value="1"/>
</dbReference>
<dbReference type="GO" id="GO:0005694">
    <property type="term" value="C:chromosome"/>
    <property type="evidence" value="ECO:0007669"/>
    <property type="project" value="UniProtKB-SubCell"/>
</dbReference>
<protein>
    <submittedName>
        <fullName evidence="9">Uncharacterized protein</fullName>
    </submittedName>
</protein>
<dbReference type="GO" id="GO:0042054">
    <property type="term" value="F:histone methyltransferase activity"/>
    <property type="evidence" value="ECO:0007669"/>
    <property type="project" value="InterPro"/>
</dbReference>
<dbReference type="AlphaFoldDB" id="A0AAN9E2X0"/>
<comment type="caution">
    <text evidence="9">The sequence shown here is derived from an EMBL/GenBank/DDBJ whole genome shotgun (WGS) entry which is preliminary data.</text>
</comment>
<feature type="domain" description="Post-SET" evidence="8">
    <location>
        <begin position="207"/>
        <end position="223"/>
    </location>
</feature>
<dbReference type="PROSITE" id="PS50867">
    <property type="entry name" value="PRE_SET"/>
    <property type="match status" value="1"/>
</dbReference>
<dbReference type="InterPro" id="IPR003616">
    <property type="entry name" value="Post-SET_dom"/>
</dbReference>
<dbReference type="GO" id="GO:0005634">
    <property type="term" value="C:nucleus"/>
    <property type="evidence" value="ECO:0007669"/>
    <property type="project" value="InterPro"/>
</dbReference>
<dbReference type="InterPro" id="IPR046341">
    <property type="entry name" value="SET_dom_sf"/>
</dbReference>
<dbReference type="Pfam" id="PF00856">
    <property type="entry name" value="SET"/>
    <property type="match status" value="1"/>
</dbReference>
<evidence type="ECO:0000313" key="10">
    <source>
        <dbReference type="Proteomes" id="UP001372338"/>
    </source>
</evidence>
<dbReference type="Proteomes" id="UP001372338">
    <property type="component" value="Unassembled WGS sequence"/>
</dbReference>
<dbReference type="SUPFAM" id="SSF82199">
    <property type="entry name" value="SET domain"/>
    <property type="match status" value="1"/>
</dbReference>